<reference evidence="1 2" key="1">
    <citation type="submission" date="2020-05" db="EMBL/GenBank/DDBJ databases">
        <title>Genome Sequencing of Type Strains.</title>
        <authorList>
            <person name="Lemaire J.F."/>
            <person name="Inderbitzin P."/>
            <person name="Gregorio O.A."/>
            <person name="Collins S.B."/>
            <person name="Wespe N."/>
            <person name="Knight-Connoni V."/>
        </authorList>
    </citation>
    <scope>NUCLEOTIDE SEQUENCE [LARGE SCALE GENOMIC DNA]</scope>
    <source>
        <strain evidence="1 2">LMG 21957</strain>
    </source>
</reference>
<dbReference type="AlphaFoldDB" id="A0A7Y6BVE7"/>
<keyword evidence="2" id="KW-1185">Reference proteome</keyword>
<dbReference type="Proteomes" id="UP000526125">
    <property type="component" value="Unassembled WGS sequence"/>
</dbReference>
<dbReference type="RefSeq" id="WP_175395494.1">
    <property type="nucleotide sequence ID" value="NZ_JABMCB010000176.1"/>
</dbReference>
<evidence type="ECO:0000313" key="1">
    <source>
        <dbReference type="EMBL" id="NUU75720.1"/>
    </source>
</evidence>
<dbReference type="EMBL" id="JABMCB010000176">
    <property type="protein sequence ID" value="NUU75720.1"/>
    <property type="molecule type" value="Genomic_DNA"/>
</dbReference>
<evidence type="ECO:0000313" key="2">
    <source>
        <dbReference type="Proteomes" id="UP000526125"/>
    </source>
</evidence>
<sequence>MNSTEFTIQPCLNEEFLPDMCSVRYPGNRVVYTTIDGLTQRYGISKGCNGYDHVAVQMEDNLTIIFVQSDRLQLADANEEHPREVPLQEIRRYLQLYPYPGNESVEEILLYGSSFHYEPLYFFFNQKFSILLGRPDFDWLLCAEKYPYWKRV</sequence>
<proteinExistence type="predicted"/>
<organism evidence="1 2">
    <name type="scientific">Paenibacillus xylanilyticus</name>
    <dbReference type="NCBI Taxonomy" id="248903"/>
    <lineage>
        <taxon>Bacteria</taxon>
        <taxon>Bacillati</taxon>
        <taxon>Bacillota</taxon>
        <taxon>Bacilli</taxon>
        <taxon>Bacillales</taxon>
        <taxon>Paenibacillaceae</taxon>
        <taxon>Paenibacillus</taxon>
    </lineage>
</organism>
<accession>A0A7Y6BVE7</accession>
<name>A0A7Y6BVE7_9BACL</name>
<gene>
    <name evidence="1" type="ORF">HP552_10820</name>
</gene>
<protein>
    <submittedName>
        <fullName evidence="1">Uncharacterized protein</fullName>
    </submittedName>
</protein>
<comment type="caution">
    <text evidence="1">The sequence shown here is derived from an EMBL/GenBank/DDBJ whole genome shotgun (WGS) entry which is preliminary data.</text>
</comment>